<accession>A0A7U3YIU9</accession>
<name>A0A7U3YIU9_DESPD</name>
<comment type="function">
    <text evidence="8">Also involved in hydrogenase metallocenter assembly, probably by participating in the nickel insertion step. This function in hydrogenase biosynthesis requires chaperone activity and the presence of the metal-binding domain, but not PPIase activity.</text>
</comment>
<evidence type="ECO:0000256" key="9">
    <source>
        <dbReference type="PROSITE-ProRule" id="PRU00277"/>
    </source>
</evidence>
<dbReference type="InterPro" id="IPR046357">
    <property type="entry name" value="PPIase_dom_sf"/>
</dbReference>
<dbReference type="RefSeq" id="WP_015722762.1">
    <property type="nucleotide sequence ID" value="NC_014972.1"/>
</dbReference>
<organism evidence="12 13">
    <name type="scientific">Desulfobulbus propionicus (strain ATCC 33891 / DSM 2032 / VKM B-1956 / 1pr3)</name>
    <dbReference type="NCBI Taxonomy" id="577650"/>
    <lineage>
        <taxon>Bacteria</taxon>
        <taxon>Pseudomonadati</taxon>
        <taxon>Thermodesulfobacteriota</taxon>
        <taxon>Desulfobulbia</taxon>
        <taxon>Desulfobulbales</taxon>
        <taxon>Desulfobulbaceae</taxon>
        <taxon>Desulfobulbus</taxon>
    </lineage>
</organism>
<dbReference type="AlphaFoldDB" id="A0A7U3YIU9"/>
<dbReference type="Proteomes" id="UP000006365">
    <property type="component" value="Chromosome"/>
</dbReference>
<evidence type="ECO:0000256" key="6">
    <source>
        <dbReference type="ARBA" id="ARBA00023186"/>
    </source>
</evidence>
<reference evidence="12 13" key="1">
    <citation type="journal article" date="2011" name="Stand. Genomic Sci.">
        <title>Complete genome sequence of Desulfobulbus propionicus type strain (1pr3).</title>
        <authorList>
            <person name="Pagani I."/>
            <person name="Lapidus A."/>
            <person name="Nolan M."/>
            <person name="Lucas S."/>
            <person name="Hammon N."/>
            <person name="Deshpande S."/>
            <person name="Cheng J.F."/>
            <person name="Chertkov O."/>
            <person name="Davenport K."/>
            <person name="Tapia R."/>
            <person name="Han C."/>
            <person name="Goodwin L."/>
            <person name="Pitluck S."/>
            <person name="Liolios K."/>
            <person name="Mavromatis K."/>
            <person name="Ivanova N."/>
            <person name="Mikhailova N."/>
            <person name="Pati A."/>
            <person name="Chen A."/>
            <person name="Palaniappan K."/>
            <person name="Land M."/>
            <person name="Hauser L."/>
            <person name="Chang Y.J."/>
            <person name="Jeffries C.D."/>
            <person name="Detter J.C."/>
            <person name="Brambilla E."/>
            <person name="Kannan K.P."/>
            <person name="Djao O.D."/>
            <person name="Rohde M."/>
            <person name="Pukall R."/>
            <person name="Spring S."/>
            <person name="Goker M."/>
            <person name="Sikorski J."/>
            <person name="Woyke T."/>
            <person name="Bristow J."/>
            <person name="Eisen J.A."/>
            <person name="Markowitz V."/>
            <person name="Hugenholtz P."/>
            <person name="Kyrpides N.C."/>
            <person name="Klenk H.P."/>
        </authorList>
    </citation>
    <scope>NUCLEOTIDE SEQUENCE [LARGE SCALE GENOMIC DNA]</scope>
    <source>
        <strain evidence="13">ATCC 33891 / DSM 2032 / 1pr3</strain>
    </source>
</reference>
<dbReference type="InterPro" id="IPR001179">
    <property type="entry name" value="PPIase_FKBP_dom"/>
</dbReference>
<dbReference type="SUPFAM" id="SSF54534">
    <property type="entry name" value="FKBP-like"/>
    <property type="match status" value="1"/>
</dbReference>
<evidence type="ECO:0000256" key="2">
    <source>
        <dbReference type="ARBA" id="ARBA00004496"/>
    </source>
</evidence>
<sequence>MIISEGKTVAITYTLTLDNGEVVDSNVDAEPLTYTQGEEQLIFGLEQALAGKRAGETFAVSIQPEEGYGPVIEEALIEVPLDHLPEDGRQAGAMITAVGPQGQELQGMITAIKETTATLDFNHPLAGQVLHFDVTILSVE</sequence>
<evidence type="ECO:0000256" key="7">
    <source>
        <dbReference type="ARBA" id="ARBA00023235"/>
    </source>
</evidence>
<keyword evidence="13" id="KW-1185">Reference proteome</keyword>
<dbReference type="PANTHER" id="PTHR47861:SF3">
    <property type="entry name" value="FKBP-TYPE PEPTIDYL-PROLYL CIS-TRANS ISOMERASE SLYD"/>
    <property type="match status" value="1"/>
</dbReference>
<dbReference type="GO" id="GO:0003755">
    <property type="term" value="F:peptidyl-prolyl cis-trans isomerase activity"/>
    <property type="evidence" value="ECO:0007669"/>
    <property type="project" value="UniProtKB-UniRule"/>
</dbReference>
<gene>
    <name evidence="12" type="ordered locus">Despr_0020</name>
</gene>
<evidence type="ECO:0000256" key="10">
    <source>
        <dbReference type="RuleBase" id="RU003915"/>
    </source>
</evidence>
<dbReference type="GO" id="GO:0042026">
    <property type="term" value="P:protein refolding"/>
    <property type="evidence" value="ECO:0007669"/>
    <property type="project" value="UniProtKB-ARBA"/>
</dbReference>
<evidence type="ECO:0000313" key="13">
    <source>
        <dbReference type="Proteomes" id="UP000006365"/>
    </source>
</evidence>
<dbReference type="PROSITE" id="PS50059">
    <property type="entry name" value="FKBP_PPIASE"/>
    <property type="match status" value="1"/>
</dbReference>
<evidence type="ECO:0000256" key="3">
    <source>
        <dbReference type="ARBA" id="ARBA00006577"/>
    </source>
</evidence>
<dbReference type="KEGG" id="dpr:Despr_0020"/>
<dbReference type="Gene3D" id="3.10.50.40">
    <property type="match status" value="1"/>
</dbReference>
<keyword evidence="7 9" id="KW-0413">Isomerase</keyword>
<proteinExistence type="inferred from homology"/>
<evidence type="ECO:0000256" key="4">
    <source>
        <dbReference type="ARBA" id="ARBA00022490"/>
    </source>
</evidence>
<dbReference type="EC" id="5.2.1.8" evidence="10"/>
<dbReference type="EMBL" id="CP002364">
    <property type="protein sequence ID" value="ADW16214.1"/>
    <property type="molecule type" value="Genomic_DNA"/>
</dbReference>
<evidence type="ECO:0000259" key="11">
    <source>
        <dbReference type="PROSITE" id="PS50059"/>
    </source>
</evidence>
<dbReference type="GO" id="GO:0005737">
    <property type="term" value="C:cytoplasm"/>
    <property type="evidence" value="ECO:0007669"/>
    <property type="project" value="UniProtKB-SubCell"/>
</dbReference>
<keyword evidence="4" id="KW-0963">Cytoplasm</keyword>
<comment type="catalytic activity">
    <reaction evidence="1 9 10">
        <text>[protein]-peptidylproline (omega=180) = [protein]-peptidylproline (omega=0)</text>
        <dbReference type="Rhea" id="RHEA:16237"/>
        <dbReference type="Rhea" id="RHEA-COMP:10747"/>
        <dbReference type="Rhea" id="RHEA-COMP:10748"/>
        <dbReference type="ChEBI" id="CHEBI:83833"/>
        <dbReference type="ChEBI" id="CHEBI:83834"/>
        <dbReference type="EC" id="5.2.1.8"/>
    </reaction>
</comment>
<evidence type="ECO:0000256" key="1">
    <source>
        <dbReference type="ARBA" id="ARBA00000971"/>
    </source>
</evidence>
<protein>
    <recommendedName>
        <fullName evidence="10">Peptidyl-prolyl cis-trans isomerase</fullName>
        <ecNumber evidence="10">5.2.1.8</ecNumber>
    </recommendedName>
</protein>
<comment type="subcellular location">
    <subcellularLocation>
        <location evidence="2">Cytoplasm</location>
    </subcellularLocation>
</comment>
<evidence type="ECO:0000256" key="8">
    <source>
        <dbReference type="ARBA" id="ARBA00037071"/>
    </source>
</evidence>
<comment type="similarity">
    <text evidence="3 10">Belongs to the FKBP-type PPIase family.</text>
</comment>
<keyword evidence="5 9" id="KW-0697">Rotamase</keyword>
<feature type="domain" description="PPIase FKBP-type" evidence="11">
    <location>
        <begin position="6"/>
        <end position="80"/>
    </location>
</feature>
<keyword evidence="6" id="KW-0143">Chaperone</keyword>
<dbReference type="PANTHER" id="PTHR47861">
    <property type="entry name" value="FKBP-TYPE PEPTIDYL-PROLYL CIS-TRANS ISOMERASE SLYD"/>
    <property type="match status" value="1"/>
</dbReference>
<dbReference type="Pfam" id="PF00254">
    <property type="entry name" value="FKBP_C"/>
    <property type="match status" value="1"/>
</dbReference>
<evidence type="ECO:0000256" key="5">
    <source>
        <dbReference type="ARBA" id="ARBA00023110"/>
    </source>
</evidence>
<evidence type="ECO:0000313" key="12">
    <source>
        <dbReference type="EMBL" id="ADW16214.1"/>
    </source>
</evidence>